<dbReference type="InterPro" id="IPR029045">
    <property type="entry name" value="ClpP/crotonase-like_dom_sf"/>
</dbReference>
<feature type="signal peptide" evidence="1">
    <location>
        <begin position="1"/>
        <end position="23"/>
    </location>
</feature>
<evidence type="ECO:0000313" key="2">
    <source>
        <dbReference type="EMBL" id="SED34258.1"/>
    </source>
</evidence>
<sequence>MPKLCSRLALAIIANLACLPAFGDVSVREANSRTEIFVTGEITSDTRDEIAQITRSVRGPAVVYFDTIGGDLLSGLELGRIIRRSGFATDVGRATGSSGVAPGKCHSVCTMSYAGGYFRYLQPGSQLGVHRFYRNGRTGASDLDVGQVMSAAITGYLTEMGIDLGLFEVMVKAGRGQMIMLSSDQIARFRMANFGFQPPSWGIEGAKGIVYLKGEQESFNGLGKVLMTCAKGGQVKFSALFNAGARNSAIIASNKGNSLRTNDRFLPVNQLSQAPVISGDFILASFIPDQNLIFEIRSATHVGFAFHGDQSSTFHGFLVDKRGNEDMVSSFIQHCQGVGR</sequence>
<proteinExistence type="predicted"/>
<keyword evidence="3" id="KW-1185">Reference proteome</keyword>
<dbReference type="AlphaFoldDB" id="A0A1H4ZX57"/>
<evidence type="ECO:0008006" key="4">
    <source>
        <dbReference type="Google" id="ProtNLM"/>
    </source>
</evidence>
<reference evidence="3" key="1">
    <citation type="submission" date="2016-10" db="EMBL/GenBank/DDBJ databases">
        <authorList>
            <person name="Varghese N."/>
            <person name="Submissions S."/>
        </authorList>
    </citation>
    <scope>NUCLEOTIDE SEQUENCE [LARGE SCALE GENOMIC DNA]</scope>
    <source>
        <strain evidence="3">DSM 9751</strain>
    </source>
</reference>
<organism evidence="2 3">
    <name type="scientific">Pseudomonas saponiphila</name>
    <dbReference type="NCBI Taxonomy" id="556534"/>
    <lineage>
        <taxon>Bacteria</taxon>
        <taxon>Pseudomonadati</taxon>
        <taxon>Pseudomonadota</taxon>
        <taxon>Gammaproteobacteria</taxon>
        <taxon>Pseudomonadales</taxon>
        <taxon>Pseudomonadaceae</taxon>
        <taxon>Pseudomonas</taxon>
    </lineage>
</organism>
<evidence type="ECO:0000313" key="3">
    <source>
        <dbReference type="Proteomes" id="UP000198982"/>
    </source>
</evidence>
<keyword evidence="1" id="KW-0732">Signal</keyword>
<dbReference type="Proteomes" id="UP000198982">
    <property type="component" value="Unassembled WGS sequence"/>
</dbReference>
<dbReference type="EMBL" id="FNTJ01000003">
    <property type="protein sequence ID" value="SED34258.1"/>
    <property type="molecule type" value="Genomic_DNA"/>
</dbReference>
<protein>
    <recommendedName>
        <fullName evidence="4">Periplasmic protein</fullName>
    </recommendedName>
</protein>
<accession>A0A1H4ZX57</accession>
<feature type="chain" id="PRO_5011445269" description="Periplasmic protein" evidence="1">
    <location>
        <begin position="24"/>
        <end position="340"/>
    </location>
</feature>
<dbReference type="SUPFAM" id="SSF52096">
    <property type="entry name" value="ClpP/crotonase"/>
    <property type="match status" value="1"/>
</dbReference>
<gene>
    <name evidence="2" type="ORF">SAMN05216178_6861</name>
</gene>
<name>A0A1H4ZX57_9PSED</name>
<evidence type="ECO:0000256" key="1">
    <source>
        <dbReference type="SAM" id="SignalP"/>
    </source>
</evidence>
<dbReference type="Gene3D" id="3.90.226.10">
    <property type="entry name" value="2-enoyl-CoA Hydratase, Chain A, domain 1"/>
    <property type="match status" value="1"/>
</dbReference>